<dbReference type="OrthoDB" id="9795496at2"/>
<dbReference type="PIRSF" id="PIRSF005859">
    <property type="entry name" value="PBR"/>
    <property type="match status" value="1"/>
</dbReference>
<dbReference type="RefSeq" id="WP_161261375.1">
    <property type="nucleotide sequence ID" value="NZ_JAFBDC010000004.1"/>
</dbReference>
<sequence>MNTAIDGIRLVASIAVCQIASLIGAKFTIQSIVWYAGLAKPEFNPANDAFYPVWTLLYTLMGISFFLVWRQPDQRDRRLALAFFFAQLLLNIMWSWVFFELHAPSVALIEIILLEGAVLATAYYFYRLSKWAGILMIPYFFRVGYEAVLNYFIWIMNP</sequence>
<dbReference type="PANTHER" id="PTHR10057:SF0">
    <property type="entry name" value="TRANSLOCATOR PROTEIN"/>
    <property type="match status" value="1"/>
</dbReference>
<dbReference type="CDD" id="cd15904">
    <property type="entry name" value="TSPO_MBR"/>
    <property type="match status" value="1"/>
</dbReference>
<keyword evidence="4 6" id="KW-1133">Transmembrane helix</keyword>
<dbReference type="GO" id="GO:0033013">
    <property type="term" value="P:tetrapyrrole metabolic process"/>
    <property type="evidence" value="ECO:0007669"/>
    <property type="project" value="UniProtKB-ARBA"/>
</dbReference>
<evidence type="ECO:0000256" key="1">
    <source>
        <dbReference type="ARBA" id="ARBA00004141"/>
    </source>
</evidence>
<organism evidence="7 8">
    <name type="scientific">Heliomicrobium gestii</name>
    <name type="common">Heliobacterium gestii</name>
    <dbReference type="NCBI Taxonomy" id="2699"/>
    <lineage>
        <taxon>Bacteria</taxon>
        <taxon>Bacillati</taxon>
        <taxon>Bacillota</taxon>
        <taxon>Clostridia</taxon>
        <taxon>Eubacteriales</taxon>
        <taxon>Heliobacteriaceae</taxon>
        <taxon>Heliomicrobium</taxon>
    </lineage>
</organism>
<feature type="transmembrane region" description="Helical" evidence="6">
    <location>
        <begin position="7"/>
        <end position="29"/>
    </location>
</feature>
<evidence type="ECO:0000313" key="7">
    <source>
        <dbReference type="EMBL" id="MZP42798.1"/>
    </source>
</evidence>
<evidence type="ECO:0000313" key="8">
    <source>
        <dbReference type="Proteomes" id="UP000471031"/>
    </source>
</evidence>
<comment type="similarity">
    <text evidence="2">Belongs to the TspO/BZRP family.</text>
</comment>
<dbReference type="PANTHER" id="PTHR10057">
    <property type="entry name" value="PERIPHERAL-TYPE BENZODIAZEPINE RECEPTOR"/>
    <property type="match status" value="1"/>
</dbReference>
<keyword evidence="5 6" id="KW-0472">Membrane</keyword>
<comment type="subcellular location">
    <subcellularLocation>
        <location evidence="1">Membrane</location>
        <topology evidence="1">Multi-pass membrane protein</topology>
    </subcellularLocation>
</comment>
<dbReference type="GO" id="GO:0016020">
    <property type="term" value="C:membrane"/>
    <property type="evidence" value="ECO:0007669"/>
    <property type="project" value="UniProtKB-SubCell"/>
</dbReference>
<accession>A0A845L9B2</accession>
<comment type="caution">
    <text evidence="7">The sequence shown here is derived from an EMBL/GenBank/DDBJ whole genome shotgun (WGS) entry which is preliminary data.</text>
</comment>
<dbReference type="FunFam" id="1.20.1260.100:FF:000001">
    <property type="entry name" value="translocator protein 2"/>
    <property type="match status" value="1"/>
</dbReference>
<evidence type="ECO:0000256" key="6">
    <source>
        <dbReference type="SAM" id="Phobius"/>
    </source>
</evidence>
<keyword evidence="3 6" id="KW-0812">Transmembrane</keyword>
<gene>
    <name evidence="7" type="ORF">GTO89_07050</name>
</gene>
<dbReference type="InterPro" id="IPR004307">
    <property type="entry name" value="TspO_MBR"/>
</dbReference>
<evidence type="ECO:0000256" key="5">
    <source>
        <dbReference type="ARBA" id="ARBA00023136"/>
    </source>
</evidence>
<evidence type="ECO:0000256" key="4">
    <source>
        <dbReference type="ARBA" id="ARBA00022989"/>
    </source>
</evidence>
<evidence type="ECO:0000256" key="3">
    <source>
        <dbReference type="ARBA" id="ARBA00022692"/>
    </source>
</evidence>
<dbReference type="EMBL" id="WXEX01000005">
    <property type="protein sequence ID" value="MZP42798.1"/>
    <property type="molecule type" value="Genomic_DNA"/>
</dbReference>
<dbReference type="InterPro" id="IPR038330">
    <property type="entry name" value="TspO/MBR-related_sf"/>
</dbReference>
<feature type="transmembrane region" description="Helical" evidence="6">
    <location>
        <begin position="105"/>
        <end position="126"/>
    </location>
</feature>
<reference evidence="7 8" key="1">
    <citation type="submission" date="2020-01" db="EMBL/GenBank/DDBJ databases">
        <title>Whole genome sequence of Heliobacterium gestii DSM 11169.</title>
        <authorList>
            <person name="Kyndt J.A."/>
            <person name="Meyer T.E."/>
        </authorList>
    </citation>
    <scope>NUCLEOTIDE SEQUENCE [LARGE SCALE GENOMIC DNA]</scope>
    <source>
        <strain evidence="7 8">DSM 11169</strain>
    </source>
</reference>
<keyword evidence="8" id="KW-1185">Reference proteome</keyword>
<dbReference type="Pfam" id="PF03073">
    <property type="entry name" value="TspO_MBR"/>
    <property type="match status" value="1"/>
</dbReference>
<dbReference type="Gene3D" id="1.20.1260.100">
    <property type="entry name" value="TspO/MBR protein"/>
    <property type="match status" value="1"/>
</dbReference>
<name>A0A845L9B2_HELGE</name>
<proteinExistence type="inferred from homology"/>
<protein>
    <submittedName>
        <fullName evidence="7">Tryptophan-rich sensory protein</fullName>
    </submittedName>
</protein>
<feature type="transmembrane region" description="Helical" evidence="6">
    <location>
        <begin position="133"/>
        <end position="156"/>
    </location>
</feature>
<dbReference type="AlphaFoldDB" id="A0A845L9B2"/>
<evidence type="ECO:0000256" key="2">
    <source>
        <dbReference type="ARBA" id="ARBA00007524"/>
    </source>
</evidence>
<dbReference type="Proteomes" id="UP000471031">
    <property type="component" value="Unassembled WGS sequence"/>
</dbReference>
<feature type="transmembrane region" description="Helical" evidence="6">
    <location>
        <begin position="81"/>
        <end position="99"/>
    </location>
</feature>
<feature type="transmembrane region" description="Helical" evidence="6">
    <location>
        <begin position="49"/>
        <end position="69"/>
    </location>
</feature>